<dbReference type="PANTHER" id="PTHR38686">
    <property type="entry name" value="APOLIPOPROTEIN N-ACYLTRANSFERASE"/>
    <property type="match status" value="1"/>
</dbReference>
<evidence type="ECO:0000256" key="5">
    <source>
        <dbReference type="ARBA" id="ARBA00022692"/>
    </source>
</evidence>
<comment type="subcellular location">
    <subcellularLocation>
        <location evidence="1">Cell membrane</location>
        <topology evidence="1">Multi-pass membrane protein</topology>
    </subcellularLocation>
</comment>
<dbReference type="AlphaFoldDB" id="A0A1W1EHC1"/>
<evidence type="ECO:0000256" key="6">
    <source>
        <dbReference type="ARBA" id="ARBA00022989"/>
    </source>
</evidence>
<dbReference type="PANTHER" id="PTHR38686:SF1">
    <property type="entry name" value="APOLIPOPROTEIN N-ACYLTRANSFERASE"/>
    <property type="match status" value="1"/>
</dbReference>
<sequence>MSFRDYGFAWATPIGVIIIALIYSFIFWIVIYISNFLTIKLKIPNKIYLNILAIFSLTYIHPFGFDWFKIEAIFVDSYIGIKPYQFIIVLISLGLIEYKKYYILLLILALDLNSSSITFQDKSIDLISTNISIKDKWNEAKMGNVIKDTFKTIQTSIDKNSSLIIFPESIIPKFINKNEYIKYRLKEYSNHISIVIGGLYLDDDGTPRNSTYIFTKNSIEVANKVVLVPFGEANPLPKFLSDIVNRIFYDGAVDYKASKFVYDYKIGDRTYRNAICFEATSDKLYENSPKYMIAISNLNWFTPSTQPTLQKLLLKYYHQRYGTIIYHSINGSRSYIIK</sequence>
<keyword evidence="5 9" id="KW-0812">Transmembrane</keyword>
<dbReference type="GO" id="GO:0042158">
    <property type="term" value="P:lipoprotein biosynthetic process"/>
    <property type="evidence" value="ECO:0007669"/>
    <property type="project" value="InterPro"/>
</dbReference>
<dbReference type="GO" id="GO:0016410">
    <property type="term" value="F:N-acyltransferase activity"/>
    <property type="evidence" value="ECO:0007669"/>
    <property type="project" value="InterPro"/>
</dbReference>
<dbReference type="PROSITE" id="PS50263">
    <property type="entry name" value="CN_HYDROLASE"/>
    <property type="match status" value="1"/>
</dbReference>
<feature type="transmembrane region" description="Helical" evidence="9">
    <location>
        <begin position="6"/>
        <end position="35"/>
    </location>
</feature>
<dbReference type="Pfam" id="PF26365">
    <property type="entry name" value="ApoNAT_membrane"/>
    <property type="match status" value="1"/>
</dbReference>
<evidence type="ECO:0000259" key="10">
    <source>
        <dbReference type="PROSITE" id="PS50263"/>
    </source>
</evidence>
<keyword evidence="11" id="KW-0449">Lipoprotein</keyword>
<accession>A0A1W1EHC1</accession>
<keyword evidence="2" id="KW-1003">Cell membrane</keyword>
<evidence type="ECO:0000256" key="8">
    <source>
        <dbReference type="ARBA" id="ARBA00023315"/>
    </source>
</evidence>
<dbReference type="InterPro" id="IPR036526">
    <property type="entry name" value="C-N_Hydrolase_sf"/>
</dbReference>
<dbReference type="SUPFAM" id="SSF56317">
    <property type="entry name" value="Carbon-nitrogen hydrolase"/>
    <property type="match status" value="1"/>
</dbReference>
<keyword evidence="6 9" id="KW-1133">Transmembrane helix</keyword>
<feature type="transmembrane region" description="Helical" evidence="9">
    <location>
        <begin position="47"/>
        <end position="65"/>
    </location>
</feature>
<organism evidence="11">
    <name type="scientific">hydrothermal vent metagenome</name>
    <dbReference type="NCBI Taxonomy" id="652676"/>
    <lineage>
        <taxon>unclassified sequences</taxon>
        <taxon>metagenomes</taxon>
        <taxon>ecological metagenomes</taxon>
    </lineage>
</organism>
<dbReference type="EC" id="2.3.1.-" evidence="11"/>
<keyword evidence="8 11" id="KW-0012">Acyltransferase</keyword>
<dbReference type="InterPro" id="IPR059109">
    <property type="entry name" value="Lnt_membrane_dom"/>
</dbReference>
<proteinExistence type="predicted"/>
<protein>
    <submittedName>
        <fullName evidence="11">Apolipoprotein N-acyltransferase / Copper homeostasis protein CutE</fullName>
        <ecNumber evidence="11">2.3.1.-</ecNumber>
    </submittedName>
</protein>
<keyword evidence="4 11" id="KW-0808">Transferase</keyword>
<dbReference type="GO" id="GO:0005886">
    <property type="term" value="C:plasma membrane"/>
    <property type="evidence" value="ECO:0007669"/>
    <property type="project" value="UniProtKB-SubCell"/>
</dbReference>
<feature type="transmembrane region" description="Helical" evidence="9">
    <location>
        <begin position="77"/>
        <end position="96"/>
    </location>
</feature>
<reference evidence="11" key="1">
    <citation type="submission" date="2016-10" db="EMBL/GenBank/DDBJ databases">
        <authorList>
            <person name="de Groot N.N."/>
        </authorList>
    </citation>
    <scope>NUCLEOTIDE SEQUENCE</scope>
</reference>
<evidence type="ECO:0000256" key="2">
    <source>
        <dbReference type="ARBA" id="ARBA00022475"/>
    </source>
</evidence>
<name>A0A1W1EHC1_9ZZZZ</name>
<evidence type="ECO:0000313" key="11">
    <source>
        <dbReference type="EMBL" id="SHO80255.1"/>
    </source>
</evidence>
<dbReference type="Gene3D" id="3.60.110.10">
    <property type="entry name" value="Carbon-nitrogen hydrolase"/>
    <property type="match status" value="1"/>
</dbReference>
<keyword evidence="3" id="KW-0997">Cell inner membrane</keyword>
<evidence type="ECO:0000256" key="1">
    <source>
        <dbReference type="ARBA" id="ARBA00004651"/>
    </source>
</evidence>
<gene>
    <name evidence="11" type="ORF">MNB_SV-15-1509</name>
</gene>
<dbReference type="EMBL" id="FRYL01000001">
    <property type="protein sequence ID" value="SHO80255.1"/>
    <property type="molecule type" value="Genomic_DNA"/>
</dbReference>
<dbReference type="InterPro" id="IPR004563">
    <property type="entry name" value="Apolipo_AcylTrfase"/>
</dbReference>
<evidence type="ECO:0000256" key="3">
    <source>
        <dbReference type="ARBA" id="ARBA00022519"/>
    </source>
</evidence>
<evidence type="ECO:0000256" key="4">
    <source>
        <dbReference type="ARBA" id="ARBA00022679"/>
    </source>
</evidence>
<feature type="domain" description="CN hydrolase" evidence="10">
    <location>
        <begin position="127"/>
        <end position="338"/>
    </location>
</feature>
<keyword evidence="7 9" id="KW-0472">Membrane</keyword>
<evidence type="ECO:0000256" key="7">
    <source>
        <dbReference type="ARBA" id="ARBA00023136"/>
    </source>
</evidence>
<dbReference type="InterPro" id="IPR003010">
    <property type="entry name" value="C-N_Hydrolase"/>
</dbReference>
<evidence type="ECO:0000256" key="9">
    <source>
        <dbReference type="SAM" id="Phobius"/>
    </source>
</evidence>